<name>A0ABT6PMD1_9PSEU</name>
<dbReference type="NCBIfam" id="TIGR00996">
    <property type="entry name" value="Mtu_fam_mce"/>
    <property type="match status" value="1"/>
</dbReference>
<dbReference type="InterPro" id="IPR052336">
    <property type="entry name" value="MlaD_Phospholipid_Transporter"/>
</dbReference>
<dbReference type="InterPro" id="IPR005693">
    <property type="entry name" value="Mce"/>
</dbReference>
<dbReference type="PANTHER" id="PTHR33371">
    <property type="entry name" value="INTERMEMBRANE PHOSPHOLIPID TRANSPORT SYSTEM BINDING PROTEIN MLAD-RELATED"/>
    <property type="match status" value="1"/>
</dbReference>
<evidence type="ECO:0000313" key="4">
    <source>
        <dbReference type="EMBL" id="MDI2029077.1"/>
    </source>
</evidence>
<dbReference type="InterPro" id="IPR003399">
    <property type="entry name" value="Mce/MlaD"/>
</dbReference>
<keyword evidence="1" id="KW-1133">Transmembrane helix</keyword>
<accession>A0ABT6PMD1</accession>
<keyword evidence="1" id="KW-0472">Membrane</keyword>
<keyword evidence="5" id="KW-1185">Reference proteome</keyword>
<evidence type="ECO:0000259" key="3">
    <source>
        <dbReference type="Pfam" id="PF11887"/>
    </source>
</evidence>
<evidence type="ECO:0000259" key="2">
    <source>
        <dbReference type="Pfam" id="PF02470"/>
    </source>
</evidence>
<dbReference type="InterPro" id="IPR024516">
    <property type="entry name" value="Mce_C"/>
</dbReference>
<evidence type="ECO:0000313" key="5">
    <source>
        <dbReference type="Proteomes" id="UP001237595"/>
    </source>
</evidence>
<protein>
    <submittedName>
        <fullName evidence="4">MlaD family protein</fullName>
    </submittedName>
</protein>
<feature type="transmembrane region" description="Helical" evidence="1">
    <location>
        <begin position="12"/>
        <end position="32"/>
    </location>
</feature>
<dbReference type="RefSeq" id="WP_281455409.1">
    <property type="nucleotide sequence ID" value="NZ_JASAOF010000004.1"/>
</dbReference>
<evidence type="ECO:0000256" key="1">
    <source>
        <dbReference type="SAM" id="Phobius"/>
    </source>
</evidence>
<comment type="caution">
    <text evidence="4">The sequence shown here is derived from an EMBL/GenBank/DDBJ whole genome shotgun (WGS) entry which is preliminary data.</text>
</comment>
<reference evidence="4 5" key="1">
    <citation type="submission" date="2023-04" db="EMBL/GenBank/DDBJ databases">
        <title>Draft genome sequence of Saccharopolyspora sp. TS4A08 isolated from sweet potato rhizospheric soil.</title>
        <authorList>
            <person name="Suksaard P."/>
            <person name="Duangmal K."/>
        </authorList>
    </citation>
    <scope>NUCLEOTIDE SEQUENCE [LARGE SCALE GENOMIC DNA]</scope>
    <source>
        <strain evidence="4 5">TS4A08</strain>
    </source>
</reference>
<organism evidence="4 5">
    <name type="scientific">Saccharopolyspora ipomoeae</name>
    <dbReference type="NCBI Taxonomy" id="3042027"/>
    <lineage>
        <taxon>Bacteria</taxon>
        <taxon>Bacillati</taxon>
        <taxon>Actinomycetota</taxon>
        <taxon>Actinomycetes</taxon>
        <taxon>Pseudonocardiales</taxon>
        <taxon>Pseudonocardiaceae</taxon>
        <taxon>Saccharopolyspora</taxon>
    </lineage>
</organism>
<dbReference type="Pfam" id="PF11887">
    <property type="entry name" value="Mce4_CUP1"/>
    <property type="match status" value="1"/>
</dbReference>
<proteinExistence type="predicted"/>
<keyword evidence="1" id="KW-0812">Transmembrane</keyword>
<dbReference type="Pfam" id="PF02470">
    <property type="entry name" value="MlaD"/>
    <property type="match status" value="1"/>
</dbReference>
<dbReference type="PANTHER" id="PTHR33371:SF17">
    <property type="entry name" value="MCE-FAMILY PROTEIN MCE1B"/>
    <property type="match status" value="1"/>
</dbReference>
<feature type="domain" description="Mce/MlaD" evidence="2">
    <location>
        <begin position="41"/>
        <end position="114"/>
    </location>
</feature>
<feature type="domain" description="Mammalian cell entry C-terminal" evidence="3">
    <location>
        <begin position="136"/>
        <end position="317"/>
    </location>
</feature>
<sequence length="355" mass="37906">MNGISIRGPLTKFLIFVVVTSLATGLLIMTIANQDLRSASSYKARFTDVTALNVGDEVRISGVKVGEIEDIELVDNKVAEVEFNVADRRLPSSVTATIKYRNLVGQRYIALEQGATPTGNGGAAAAPGRTVRGGYLAPGETIPLDRTKPALDLTVLLGGFKPLFQALNPDDVNKLSYEIIQVLQGEGGTVESLLSHTASLTTTIASRDQVIGEVINNLNGVLDTVNARDQRLSELVGQLRQVVSGLAEDRDSIGSAITAMDGLTNTTAGLLRDARPGLQADIDGLGQLSQNLNGHEQLVDRVLHNMPNKLESLSRTASHGSWFNFFLCQTSGNVGVGDINLPLPLTPVTQPRCQR</sequence>
<dbReference type="Proteomes" id="UP001237595">
    <property type="component" value="Unassembled WGS sequence"/>
</dbReference>
<dbReference type="EMBL" id="JASAOF010000004">
    <property type="protein sequence ID" value="MDI2029077.1"/>
    <property type="molecule type" value="Genomic_DNA"/>
</dbReference>
<gene>
    <name evidence="4" type="ORF">QFW96_10660</name>
</gene>